<feature type="chain" id="PRO_5003017084" evidence="4">
    <location>
        <begin position="20"/>
        <end position="362"/>
    </location>
</feature>
<accession>D0V0N4</accession>
<proteinExistence type="evidence at transcript level"/>
<dbReference type="EC" id="3.5.1.26" evidence="5"/>
<protein>
    <submittedName>
        <fullName evidence="5">Aspartylglucosaminidase</fullName>
        <ecNumber evidence="5">3.5.1.26</ecNumber>
    </submittedName>
</protein>
<dbReference type="InterPro" id="IPR000246">
    <property type="entry name" value="Peptidase_T2"/>
</dbReference>
<feature type="signal peptide" evidence="4">
    <location>
        <begin position="1"/>
        <end position="19"/>
    </location>
</feature>
<sequence length="362" mass="38866">MMLTEFVFLLALSCHGIYGRIIEPIAGGPFIVMTWNYPGAIESGWKHLMEPNVSAIDAVERTANTCEINSIVCEMKVGHGSTPDESGETTLDAMIMDGVTMDVGAVGGLRRIKRAISVARKVLEYTDHSLLVGSSATDFAVKMGFTSQSLTTNFSVEQLANWKVHNCQPNFWKNVSPDPAKSCGPYTPSAVTKRFWPKYHGVDEDNHDTIGIIAVDANGHIAVGTSTNGLHGKIPGRVGDSPFPGAGAYADQEVGAAVESGLGDVMMRFSPTFLAVELMRNGATPLDAATEVLARVTKHYGQLLGIVIAVNKRGEVGAACQGFTFPVPYYVASESRGGVERFTVICKPGNTETQRGIEDEFM</sequence>
<dbReference type="AlphaFoldDB" id="D0V0N4"/>
<dbReference type="CDD" id="cd04513">
    <property type="entry name" value="Glycosylasparaginase"/>
    <property type="match status" value="1"/>
</dbReference>
<dbReference type="GO" id="GO:0003948">
    <property type="term" value="F:N4-(beta-N-acetylglucosaminyl)-L-asparaginase activity"/>
    <property type="evidence" value="ECO:0007669"/>
    <property type="project" value="UniProtKB-EC"/>
</dbReference>
<evidence type="ECO:0000256" key="2">
    <source>
        <dbReference type="PIRSR" id="PIRSR600246-1"/>
    </source>
</evidence>
<name>D0V0N4_ASOTA</name>
<dbReference type="GO" id="GO:0005764">
    <property type="term" value="C:lysosome"/>
    <property type="evidence" value="ECO:0007669"/>
    <property type="project" value="TreeGrafter"/>
</dbReference>
<feature type="active site" description="Nucleophile" evidence="2">
    <location>
        <position position="209"/>
    </location>
</feature>
<dbReference type="PANTHER" id="PTHR10188:SF6">
    <property type="entry name" value="N(4)-(BETA-N-ACETYLGLUCOSAMINYL)-L-ASPARAGINASE"/>
    <property type="match status" value="1"/>
</dbReference>
<keyword evidence="4" id="KW-0732">Signal</keyword>
<feature type="non-terminal residue" evidence="5">
    <location>
        <position position="362"/>
    </location>
</feature>
<keyword evidence="5" id="KW-0378">Hydrolase</keyword>
<dbReference type="BRENDA" id="3.5.1.26">
    <property type="organism ID" value="12421"/>
</dbReference>
<organism evidence="5">
    <name type="scientific">Asobara tabida</name>
    <name type="common">Parasitic wasp</name>
    <dbReference type="NCBI Taxonomy" id="58720"/>
    <lineage>
        <taxon>Eukaryota</taxon>
        <taxon>Metazoa</taxon>
        <taxon>Ecdysozoa</taxon>
        <taxon>Arthropoda</taxon>
        <taxon>Hexapoda</taxon>
        <taxon>Insecta</taxon>
        <taxon>Pterygota</taxon>
        <taxon>Neoptera</taxon>
        <taxon>Endopterygota</taxon>
        <taxon>Hymenoptera</taxon>
        <taxon>Apocrita</taxon>
        <taxon>Ichneumonoidea</taxon>
        <taxon>Braconidae</taxon>
        <taxon>Alysiinae</taxon>
        <taxon>Asobara</taxon>
    </lineage>
</organism>
<evidence type="ECO:0000256" key="1">
    <source>
        <dbReference type="ARBA" id="ARBA00010872"/>
    </source>
</evidence>
<evidence type="ECO:0000313" key="5">
    <source>
        <dbReference type="EMBL" id="ACX94224.1"/>
    </source>
</evidence>
<reference evidence="5" key="1">
    <citation type="journal article" date="2004" name="Insect Biochem. Mol. Biol.">
        <title>Identification of an aspartylglucosaminidase-like protein in the venom of the parasitic wasp Asobara tabida (Hymenoptera: Braconidae).</title>
        <authorList>
            <person name="Moreau S.J.M."/>
            <person name="Cherqui A."/>
            <person name="Doury G."/>
            <person name="Dubois F."/>
            <person name="Fourdrain Y."/>
            <person name="Sabatier L."/>
            <person name="Bulet P."/>
            <person name="Saarela J."/>
            <person name="Prevost G."/>
            <person name="Giordanengo P."/>
        </authorList>
    </citation>
    <scope>NUCLEOTIDE SEQUENCE</scope>
    <source>
        <tissue evidence="5">Venom gland</tissue>
    </source>
</reference>
<dbReference type="SUPFAM" id="SSF56235">
    <property type="entry name" value="N-terminal nucleophile aminohydrolases (Ntn hydrolases)"/>
    <property type="match status" value="1"/>
</dbReference>
<dbReference type="Pfam" id="PF01112">
    <property type="entry name" value="Asparaginase_2"/>
    <property type="match status" value="1"/>
</dbReference>
<evidence type="ECO:0000256" key="4">
    <source>
        <dbReference type="SAM" id="SignalP"/>
    </source>
</evidence>
<evidence type="ECO:0000256" key="3">
    <source>
        <dbReference type="PIRSR" id="PIRSR600246-3"/>
    </source>
</evidence>
<dbReference type="FunFam" id="3.60.20.30:FF:000005">
    <property type="entry name" value="N(4)-(Beta-N-acetylglucosaminyl)-L-asparaginase"/>
    <property type="match status" value="1"/>
</dbReference>
<dbReference type="Gene3D" id="3.60.20.30">
    <property type="entry name" value="(Glycosyl)asparaginase"/>
    <property type="match status" value="1"/>
</dbReference>
<reference evidence="5" key="2">
    <citation type="journal article" date="2010" name="Insect Biochem. Mol. Biol.">
        <title>Molecular and biochemical analysis of an aspartylglucosaminidase from the venom of the parasitoid wasp Asobara tabida (Hymenoptera: Braconidae).</title>
        <authorList>
            <person name="Vinchon S."/>
            <person name="Moreau S.J."/>
            <person name="Drezen J.M."/>
            <person name="Prevost G."/>
            <person name="Cherqui A."/>
        </authorList>
    </citation>
    <scope>NUCLEOTIDE SEQUENCE</scope>
    <source>
        <tissue evidence="5">Venom gland</tissue>
    </source>
</reference>
<comment type="similarity">
    <text evidence="1">Belongs to the Ntn-hydrolase family.</text>
</comment>
<dbReference type="PANTHER" id="PTHR10188">
    <property type="entry name" value="L-ASPARAGINASE"/>
    <property type="match status" value="1"/>
</dbReference>
<dbReference type="EMBL" id="GU000001">
    <property type="protein sequence ID" value="ACX94224.1"/>
    <property type="molecule type" value="mRNA"/>
</dbReference>
<feature type="site" description="Cleavage; by autolysis" evidence="3">
    <location>
        <begin position="208"/>
        <end position="209"/>
    </location>
</feature>
<dbReference type="InterPro" id="IPR029055">
    <property type="entry name" value="Ntn_hydrolases_N"/>
</dbReference>